<organism evidence="4 5">
    <name type="scientific">Winogradskyella pelagia</name>
    <dbReference type="NCBI Taxonomy" id="2819984"/>
    <lineage>
        <taxon>Bacteria</taxon>
        <taxon>Pseudomonadati</taxon>
        <taxon>Bacteroidota</taxon>
        <taxon>Flavobacteriia</taxon>
        <taxon>Flavobacteriales</taxon>
        <taxon>Flavobacteriaceae</taxon>
        <taxon>Winogradskyella</taxon>
    </lineage>
</organism>
<comment type="caution">
    <text evidence="4">The sequence shown here is derived from an EMBL/GenBank/DDBJ whole genome shotgun (WGS) entry which is preliminary data.</text>
</comment>
<dbReference type="NCBIfam" id="TIGR04183">
    <property type="entry name" value="Por_Secre_tail"/>
    <property type="match status" value="1"/>
</dbReference>
<feature type="domain" description="Secretion system C-terminal sorting" evidence="3">
    <location>
        <begin position="989"/>
        <end position="1043"/>
    </location>
</feature>
<feature type="chain" id="PRO_5046385525" evidence="2">
    <location>
        <begin position="21"/>
        <end position="1045"/>
    </location>
</feature>
<protein>
    <submittedName>
        <fullName evidence="4">T9SS type A sorting domain-containing protein</fullName>
    </submittedName>
</protein>
<dbReference type="Proteomes" id="UP000676776">
    <property type="component" value="Unassembled WGS sequence"/>
</dbReference>
<keyword evidence="5" id="KW-1185">Reference proteome</keyword>
<name>A0ABS3T216_9FLAO</name>
<dbReference type="InterPro" id="IPR026444">
    <property type="entry name" value="Secre_tail"/>
</dbReference>
<dbReference type="RefSeq" id="WP_208152540.1">
    <property type="nucleotide sequence ID" value="NZ_JAGEVF010000002.1"/>
</dbReference>
<reference evidence="4 5" key="1">
    <citation type="submission" date="2021-03" db="EMBL/GenBank/DDBJ databases">
        <title>Winogradskyella sp. nov., isolated from costal sediment.</title>
        <authorList>
            <person name="Gao C."/>
        </authorList>
    </citation>
    <scope>NUCLEOTIDE SEQUENCE [LARGE SCALE GENOMIC DNA]</scope>
    <source>
        <strain evidence="4 5">DF17</strain>
    </source>
</reference>
<dbReference type="EMBL" id="JAGEVF010000002">
    <property type="protein sequence ID" value="MBO3115765.1"/>
    <property type="molecule type" value="Genomic_DNA"/>
</dbReference>
<feature type="signal peptide" evidence="2">
    <location>
        <begin position="1"/>
        <end position="20"/>
    </location>
</feature>
<proteinExistence type="predicted"/>
<evidence type="ECO:0000313" key="4">
    <source>
        <dbReference type="EMBL" id="MBO3115765.1"/>
    </source>
</evidence>
<evidence type="ECO:0000256" key="1">
    <source>
        <dbReference type="ARBA" id="ARBA00022729"/>
    </source>
</evidence>
<evidence type="ECO:0000256" key="2">
    <source>
        <dbReference type="SAM" id="SignalP"/>
    </source>
</evidence>
<evidence type="ECO:0000259" key="3">
    <source>
        <dbReference type="Pfam" id="PF18962"/>
    </source>
</evidence>
<keyword evidence="1 2" id="KW-0732">Signal</keyword>
<evidence type="ECO:0000313" key="5">
    <source>
        <dbReference type="Proteomes" id="UP000676776"/>
    </source>
</evidence>
<accession>A0ABS3T216</accession>
<sequence>MKKCTSFFIALLAFIGYSNAQFSFPTISGPEFVAEGSPVTIGLNDTFNSAGVDSGNYDSFTVIVDWVEGLGAPWSIEAGLTITTAAGSETIEPATSGAADNGNATTLIFSGNLPGFYDPDVDGFLEITLSQSFELSDAEWSNIQVIISSGVTSCGITFLPATYTCISTGLPFDEVIVEIPYLGVDADIDFVDVTSNGFGNIDTENSSDPSSDDGGTIFLTNVFEGDFWEIEVFAFNDCNGLTFSGTVPAMECDPIPQEGWQITSENTEFTIDFDNSVTNVNNGTYSGTGFSPTPVAGQLNSNAWSNTGMSDGTLNYDGTNTSGDYARGSSTGGVSTGGFYAFETSTGNFSFGIQPGGSDWTPGNLFLRAQNQTGNTVTEIRVEYTVYINNDQDRSNDFRFFYSDDDASYTNVPSLDVVSPEASDTNSWVPTTVSETITGLNIQPNDFFYLNWRGDDISGSGSRDEFALDDISVTFNPSSTINYTFTNGVWSPSDPTGVSTSNDNITISSGDAVLTTGTSITCNQFTISEGASLTIETGATLTANTLDLDSTSDQYASLILDGTLAGGIVNNVTYRRFVNGVGTGFTGGNDLITSPLTGLFFVDFVQDPENEFNLFGSSDNGSTSILEYLFGPFDNQFNLDYINYFINDELNGGGIPGDGDDGFETIEPVKGYRAATFGGTTLAFRGGVNDLATGTINTFDFDDYGFDSPDIEIWNLVGNPYPSYLNAQAFLDANDETGLDVIDATFGAIYGYNDSTDSGATGIWTIINNFQNNTINIAPGQGFFVPSNGTGELQFTPAMRTTTGTDDFIQGRNTTPQPLHLRLNMFSSTDNFATDFYFSSLTDAGLNPGYDAGLFGGNAPGFSLYSELLDENQGIPMAIQALGETAYNDVMIPLGINAAQGEQITININENTLPGSVNIYLEDNVNNTNTLLNSTDFVLTPSSDLNGTGRFFLRLSNSALSIPDANSETLRIYTDIRERSIVVSGELLDETSVSIFDLQGRLVKQFQLNPALRKQSISTNGLTTGVYVVELNNSSQSKTEKVILN</sequence>
<gene>
    <name evidence="4" type="ORF">J4050_03355</name>
</gene>
<dbReference type="Pfam" id="PF18962">
    <property type="entry name" value="Por_Secre_tail"/>
    <property type="match status" value="1"/>
</dbReference>